<dbReference type="Proteomes" id="UP000199468">
    <property type="component" value="Unassembled WGS sequence"/>
</dbReference>
<accession>A0ABY0P0C0</accession>
<comment type="caution">
    <text evidence="2">The sequence shown here is derived from an EMBL/GenBank/DDBJ whole genome shotgun (WGS) entry which is preliminary data.</text>
</comment>
<protein>
    <submittedName>
        <fullName evidence="2">Uncharacterized protein</fullName>
    </submittedName>
</protein>
<reference evidence="2 3" key="1">
    <citation type="submission" date="2016-10" db="EMBL/GenBank/DDBJ databases">
        <authorList>
            <person name="Varghese N."/>
            <person name="Submissions S."/>
        </authorList>
    </citation>
    <scope>NUCLEOTIDE SEQUENCE [LARGE SCALE GENOMIC DNA]</scope>
    <source>
        <strain evidence="2 3">DSM 26672</strain>
    </source>
</reference>
<keyword evidence="3" id="KW-1185">Reference proteome</keyword>
<dbReference type="EMBL" id="FNBZ01000004">
    <property type="protein sequence ID" value="SDG53800.1"/>
    <property type="molecule type" value="Genomic_DNA"/>
</dbReference>
<keyword evidence="1" id="KW-0472">Membrane</keyword>
<feature type="transmembrane region" description="Helical" evidence="1">
    <location>
        <begin position="33"/>
        <end position="52"/>
    </location>
</feature>
<gene>
    <name evidence="2" type="ORF">SAMN05421844_104285</name>
</gene>
<evidence type="ECO:0000313" key="2">
    <source>
        <dbReference type="EMBL" id="SDG53800.1"/>
    </source>
</evidence>
<evidence type="ECO:0000256" key="1">
    <source>
        <dbReference type="SAM" id="Phobius"/>
    </source>
</evidence>
<proteinExistence type="predicted"/>
<dbReference type="RefSeq" id="WP_162260137.1">
    <property type="nucleotide sequence ID" value="NZ_FNBZ01000004.1"/>
</dbReference>
<evidence type="ECO:0000313" key="3">
    <source>
        <dbReference type="Proteomes" id="UP000199468"/>
    </source>
</evidence>
<keyword evidence="1" id="KW-1133">Transmembrane helix</keyword>
<name>A0ABY0P0C0_9HYPH</name>
<keyword evidence="1" id="KW-0812">Transmembrane</keyword>
<sequence>MATTCFSAAIAALSIGAALFTGIVQPGAPSAEILSLALAGLTGITIASASALDS</sequence>
<organism evidence="2 3">
    <name type="scientific">Bosea robiniae</name>
    <dbReference type="NCBI Taxonomy" id="1036780"/>
    <lineage>
        <taxon>Bacteria</taxon>
        <taxon>Pseudomonadati</taxon>
        <taxon>Pseudomonadota</taxon>
        <taxon>Alphaproteobacteria</taxon>
        <taxon>Hyphomicrobiales</taxon>
        <taxon>Boseaceae</taxon>
        <taxon>Bosea</taxon>
    </lineage>
</organism>